<feature type="chain" id="PRO_5043672101" description="Cytochrome c7-like domain-containing protein" evidence="2">
    <location>
        <begin position="24"/>
        <end position="661"/>
    </location>
</feature>
<dbReference type="InterPro" id="IPR029467">
    <property type="entry name" value="Cyt_c7-like"/>
</dbReference>
<gene>
    <name evidence="4" type="ORF">P8935_02385</name>
</gene>
<organism evidence="4">
    <name type="scientific">Telmatobacter sp. DSM 110680</name>
    <dbReference type="NCBI Taxonomy" id="3036704"/>
    <lineage>
        <taxon>Bacteria</taxon>
        <taxon>Pseudomonadati</taxon>
        <taxon>Acidobacteriota</taxon>
        <taxon>Terriglobia</taxon>
        <taxon>Terriglobales</taxon>
        <taxon>Acidobacteriaceae</taxon>
        <taxon>Telmatobacter</taxon>
    </lineage>
</organism>
<evidence type="ECO:0000259" key="3">
    <source>
        <dbReference type="Pfam" id="PF14522"/>
    </source>
</evidence>
<dbReference type="Gene3D" id="3.90.10.10">
    <property type="entry name" value="Cytochrome C3"/>
    <property type="match status" value="4"/>
</dbReference>
<dbReference type="AlphaFoldDB" id="A0AAU7DKD6"/>
<dbReference type="Pfam" id="PF14522">
    <property type="entry name" value="Cytochrome_C7"/>
    <property type="match status" value="1"/>
</dbReference>
<sequence length="661" mass="72781">MNRQRIVTAVFAGFLAISSFLHAQISPGPLAKAHQSLTGDTNCTKCHAVSTRAPLFRCLECHQEIAAEQKQNRGLHASYPHSGPEGTACVKCHSDHNGVNFQMIHWDPTPTGFDHSKTGYALDGKHFGVSCRSCHMAQHVSVQARSLLGSKDLNHTWMGLSPSCGTCHEDKHQGRFGADCARCHSTTDWKTANVSKEGFDHSKTRFPLTGEHRYVLCKSCHTQGEDGQPRYSGLAFTNCSDCHRVDPHKGAFKQGCDSCHTTFTWKKSTFSTTFDHSKTHFALEGKHAAVGCVECHTGGDFKTPIAHDACVDCHKPDPHGGQFAKRSDGGKCESCHTVQGWSPSTFSAAEHAKTGFPLVFPHAQAKCASCHVPAGKETRFKIKYALCIDCHKDEHDGQFAAAPWNDRCEKCHDGATFKTTSYSLALHQKSNFPLTGGHIAIACISCHKAPSGTKVIPYHFSQLACTTCHEDVHHGQFAERMAAHNAAGRPPGCEACHSTKGWNGLTKFNHDATRFPLVGSHRAVACAECHKPRNLELTMRHVDFTKTPDKCGECHENPHADQFGSRAQQCESCHNSNKWRPSLFDHERTGFPLKGGHENVACSACHTLKRRINEAEVLFYKPTPKNCEACHGGNIPKARVTSAWHQDEEKFILRAHDYGLL</sequence>
<dbReference type="InterPro" id="IPR036280">
    <property type="entry name" value="Multihaem_cyt_sf"/>
</dbReference>
<evidence type="ECO:0000256" key="2">
    <source>
        <dbReference type="SAM" id="SignalP"/>
    </source>
</evidence>
<proteinExistence type="predicted"/>
<dbReference type="EMBL" id="CP121196">
    <property type="protein sequence ID" value="XBH18188.1"/>
    <property type="molecule type" value="Genomic_DNA"/>
</dbReference>
<evidence type="ECO:0000256" key="1">
    <source>
        <dbReference type="ARBA" id="ARBA00022729"/>
    </source>
</evidence>
<dbReference type="SUPFAM" id="SSF48695">
    <property type="entry name" value="Multiheme cytochromes"/>
    <property type="match status" value="2"/>
</dbReference>
<name>A0AAU7DKD6_9BACT</name>
<dbReference type="PANTHER" id="PTHR35038">
    <property type="entry name" value="DISSIMILATORY SULFITE REDUCTASE SIRA"/>
    <property type="match status" value="1"/>
</dbReference>
<dbReference type="InterPro" id="IPR051829">
    <property type="entry name" value="Multiheme_Cytochr_ET"/>
</dbReference>
<feature type="signal peptide" evidence="2">
    <location>
        <begin position="1"/>
        <end position="23"/>
    </location>
</feature>
<protein>
    <recommendedName>
        <fullName evidence="3">Cytochrome c7-like domain-containing protein</fullName>
    </recommendedName>
</protein>
<keyword evidence="1 2" id="KW-0732">Signal</keyword>
<dbReference type="RefSeq" id="WP_348263411.1">
    <property type="nucleotide sequence ID" value="NZ_CP121196.1"/>
</dbReference>
<dbReference type="Gene3D" id="1.10.1130.10">
    <property type="entry name" value="Flavocytochrome C3, Chain A"/>
    <property type="match status" value="2"/>
</dbReference>
<evidence type="ECO:0000313" key="4">
    <source>
        <dbReference type="EMBL" id="XBH18188.1"/>
    </source>
</evidence>
<accession>A0AAU7DKD6</accession>
<reference evidence="4" key="1">
    <citation type="submission" date="2023-03" db="EMBL/GenBank/DDBJ databases">
        <title>Edaphobacter sp.</title>
        <authorList>
            <person name="Huber K.J."/>
            <person name="Papendorf J."/>
            <person name="Pilke C."/>
            <person name="Bunk B."/>
            <person name="Sproeer C."/>
            <person name="Pester M."/>
        </authorList>
    </citation>
    <scope>NUCLEOTIDE SEQUENCE</scope>
    <source>
        <strain evidence="4">DSM 110680</strain>
    </source>
</reference>
<feature type="domain" description="Cytochrome c7-like" evidence="3">
    <location>
        <begin position="128"/>
        <end position="185"/>
    </location>
</feature>